<protein>
    <recommendedName>
        <fullName evidence="2">Endo-beta-1,6-galactanase-like domain-containing protein</fullName>
    </recommendedName>
</protein>
<evidence type="ECO:0000313" key="4">
    <source>
        <dbReference type="Proteomes" id="UP001321305"/>
    </source>
</evidence>
<dbReference type="RefSeq" id="WP_409966061.1">
    <property type="nucleotide sequence ID" value="NZ_CP144143.1"/>
</dbReference>
<proteinExistence type="predicted"/>
<organism evidence="3 4">
    <name type="scientific">Mycovorax composti</name>
    <dbReference type="NCBI Taxonomy" id="2962693"/>
    <lineage>
        <taxon>Bacteria</taxon>
        <taxon>Pseudomonadati</taxon>
        <taxon>Bacteroidota</taxon>
        <taxon>Chitinophagia</taxon>
        <taxon>Chitinophagales</taxon>
        <taxon>Chitinophagaceae</taxon>
        <taxon>Mycovorax</taxon>
    </lineage>
</organism>
<gene>
    <name evidence="3" type="ORF">PIECOFPK_02558</name>
</gene>
<accession>A0ABZ2EN95</accession>
<dbReference type="InterPro" id="IPR013780">
    <property type="entry name" value="Glyco_hydro_b"/>
</dbReference>
<dbReference type="Pfam" id="PF14587">
    <property type="entry name" value="Glyco_hydr_30_2"/>
    <property type="match status" value="1"/>
</dbReference>
<evidence type="ECO:0000259" key="2">
    <source>
        <dbReference type="Pfam" id="PF14587"/>
    </source>
</evidence>
<evidence type="ECO:0000256" key="1">
    <source>
        <dbReference type="SAM" id="SignalP"/>
    </source>
</evidence>
<dbReference type="PANTHER" id="PTHR42767:SF1">
    <property type="entry name" value="ENDO-BETA-1,6-GALACTANASE-LIKE DOMAIN-CONTAINING PROTEIN"/>
    <property type="match status" value="1"/>
</dbReference>
<dbReference type="Gene3D" id="3.20.20.80">
    <property type="entry name" value="Glycosidases"/>
    <property type="match status" value="1"/>
</dbReference>
<dbReference type="InterPro" id="IPR039514">
    <property type="entry name" value="6GAL-like"/>
</dbReference>
<dbReference type="InterPro" id="IPR039743">
    <property type="entry name" value="6GAL/EXGAL"/>
</dbReference>
<dbReference type="EMBL" id="CP144143">
    <property type="protein sequence ID" value="WWC84816.1"/>
    <property type="molecule type" value="Genomic_DNA"/>
</dbReference>
<evidence type="ECO:0000313" key="3">
    <source>
        <dbReference type="EMBL" id="WWC84816.1"/>
    </source>
</evidence>
<keyword evidence="1" id="KW-0732">Signal</keyword>
<keyword evidence="4" id="KW-1185">Reference proteome</keyword>
<dbReference type="InterPro" id="IPR017853">
    <property type="entry name" value="GH"/>
</dbReference>
<dbReference type="Gene3D" id="2.60.40.1180">
    <property type="entry name" value="Golgi alpha-mannosidase II"/>
    <property type="match status" value="1"/>
</dbReference>
<dbReference type="PANTHER" id="PTHR42767">
    <property type="entry name" value="ENDO-BETA-1,6-GALACTANASE"/>
    <property type="match status" value="1"/>
</dbReference>
<feature type="domain" description="Endo-beta-1,6-galactanase-like" evidence="2">
    <location>
        <begin position="39"/>
        <end position="396"/>
    </location>
</feature>
<feature type="signal peptide" evidence="1">
    <location>
        <begin position="1"/>
        <end position="20"/>
    </location>
</feature>
<dbReference type="SUPFAM" id="SSF51445">
    <property type="entry name" value="(Trans)glycosidases"/>
    <property type="match status" value="1"/>
</dbReference>
<name>A0ABZ2EN95_9BACT</name>
<dbReference type="Proteomes" id="UP001321305">
    <property type="component" value="Chromosome"/>
</dbReference>
<reference evidence="4" key="1">
    <citation type="submission" date="2024-01" db="EMBL/GenBank/DDBJ databases">
        <title>Mycovorax composti gen. nov. sp. nov., a member of the family Chitinophagaceae isolated from button mushroom compost.</title>
        <authorList>
            <person name="Thai M."/>
            <person name="Bell T.L."/>
            <person name="Kertesz M.A."/>
        </authorList>
    </citation>
    <scope>NUCLEOTIDE SEQUENCE [LARGE SCALE GENOMIC DNA]</scope>
    <source>
        <strain evidence="4">C216</strain>
    </source>
</reference>
<sequence>MKNKKLGLLAMIITASFHLACDKLSKEINDDSLNHKIIVNVVPSREMQTIHSFGASDCWTAKFVGEWNDQQKKDYIADLLFSMDTLDDGSPKGIGLSLWRFNIGGGSYEQGVSSNITDEWRREECFLDADGNYDWNKQKGQQWFLQAAKKRGVLYTLGFSLTPPVFMTKNGKAYNGTDQPNLNIQPGKMGAYADFLASVARYFQFDYLSPVNEPQWQWGNATGGSQEGTQATNAEVVALVRELDKRMQQEHTKIIIAEAGQWNFLYERNEGNRGNQIEVFFSKKSPLYIGDLSQITPTITAHSYFTTCPDNELVKVRTAVREKINEVAPSLDVWQTEFGILGNICNQFKGAPRNTGIDYGLYVAKVIHHDLTIANVNSWQWWLAMSPYDYSDALVYINAPSGNINIADCKNDGKVSTSKQLWAFGNFSRFIRPGMKRIHLDVADKPSAGFWISAYKEVTSRRVVLVAVNTRSEEQVIKIQGVEQNIDLYTTDYNKDLKRSNGVSDEVVIPSKSVVTIVGTYS</sequence>
<feature type="chain" id="PRO_5047196356" description="Endo-beta-1,6-galactanase-like domain-containing protein" evidence="1">
    <location>
        <begin position="21"/>
        <end position="522"/>
    </location>
</feature>